<dbReference type="InterPro" id="IPR008928">
    <property type="entry name" value="6-hairpin_glycosidase_sf"/>
</dbReference>
<keyword evidence="2" id="KW-0119">Carbohydrate metabolism</keyword>
<dbReference type="InterPro" id="IPR001701">
    <property type="entry name" value="Glyco_hydro_9"/>
</dbReference>
<organism evidence="7 8">
    <name type="scientific">Niastella koreensis</name>
    <dbReference type="NCBI Taxonomy" id="354356"/>
    <lineage>
        <taxon>Bacteria</taxon>
        <taxon>Pseudomonadati</taxon>
        <taxon>Bacteroidota</taxon>
        <taxon>Chitinophagia</taxon>
        <taxon>Chitinophagales</taxon>
        <taxon>Chitinophagaceae</taxon>
        <taxon>Niastella</taxon>
    </lineage>
</organism>
<dbReference type="Pfam" id="PF02927">
    <property type="entry name" value="CelD_N"/>
    <property type="match status" value="1"/>
</dbReference>
<gene>
    <name evidence="7" type="ORF">A4D02_09540</name>
</gene>
<evidence type="ECO:0000256" key="3">
    <source>
        <dbReference type="ARBA" id="ARBA00023326"/>
    </source>
</evidence>
<evidence type="ECO:0000313" key="8">
    <source>
        <dbReference type="Proteomes" id="UP000192277"/>
    </source>
</evidence>
<comment type="caution">
    <text evidence="7">The sequence shown here is derived from an EMBL/GenBank/DDBJ whole genome shotgun (WGS) entry which is preliminary data.</text>
</comment>
<keyword evidence="3" id="KW-0624">Polysaccharide degradation</keyword>
<evidence type="ECO:0000256" key="4">
    <source>
        <dbReference type="SAM" id="MobiDB-lite"/>
    </source>
</evidence>
<evidence type="ECO:0000259" key="5">
    <source>
        <dbReference type="Pfam" id="PF00759"/>
    </source>
</evidence>
<dbReference type="SUPFAM" id="SSF48208">
    <property type="entry name" value="Six-hairpin glycosidases"/>
    <property type="match status" value="1"/>
</dbReference>
<evidence type="ECO:0000256" key="1">
    <source>
        <dbReference type="ARBA" id="ARBA00007072"/>
    </source>
</evidence>
<reference evidence="7 8" key="1">
    <citation type="submission" date="2016-04" db="EMBL/GenBank/DDBJ databases">
        <authorList>
            <person name="Chen L."/>
            <person name="Zhuang W."/>
            <person name="Wang G."/>
        </authorList>
    </citation>
    <scope>NUCLEOTIDE SEQUENCE [LARGE SCALE GENOMIC DNA]</scope>
    <source>
        <strain evidence="8">GR20</strain>
    </source>
</reference>
<dbReference type="Proteomes" id="UP000192277">
    <property type="component" value="Unassembled WGS sequence"/>
</dbReference>
<evidence type="ECO:0000313" key="7">
    <source>
        <dbReference type="EMBL" id="OQP43715.1"/>
    </source>
</evidence>
<dbReference type="GO" id="GO:0016787">
    <property type="term" value="F:hydrolase activity"/>
    <property type="evidence" value="ECO:0007669"/>
    <property type="project" value="UniProtKB-KW"/>
</dbReference>
<name>A0ABX3NR13_9BACT</name>
<keyword evidence="7" id="KW-0378">Hydrolase</keyword>
<dbReference type="SUPFAM" id="SSF81296">
    <property type="entry name" value="E set domains"/>
    <property type="match status" value="1"/>
</dbReference>
<evidence type="ECO:0000256" key="2">
    <source>
        <dbReference type="ARBA" id="ARBA00023277"/>
    </source>
</evidence>
<comment type="similarity">
    <text evidence="1">Belongs to the glycosyl hydrolase 9 (cellulase E) family.</text>
</comment>
<dbReference type="InterPro" id="IPR004197">
    <property type="entry name" value="Cellulase_Ig-like"/>
</dbReference>
<accession>A0ABX3NR13</accession>
<feature type="domain" description="Cellulase Ig-like" evidence="6">
    <location>
        <begin position="274"/>
        <end position="357"/>
    </location>
</feature>
<dbReference type="RefSeq" id="WP_014218693.1">
    <property type="nucleotide sequence ID" value="NZ_LWBO01000034.1"/>
</dbReference>
<proteinExistence type="inferred from homology"/>
<feature type="domain" description="Glycoside hydrolase family 9" evidence="5">
    <location>
        <begin position="439"/>
        <end position="826"/>
    </location>
</feature>
<dbReference type="InterPro" id="IPR014756">
    <property type="entry name" value="Ig_E-set"/>
</dbReference>
<dbReference type="Gene3D" id="2.60.40.10">
    <property type="entry name" value="Immunoglobulins"/>
    <property type="match status" value="1"/>
</dbReference>
<feature type="region of interest" description="Disordered" evidence="4">
    <location>
        <begin position="538"/>
        <end position="563"/>
    </location>
</feature>
<dbReference type="Pfam" id="PF00759">
    <property type="entry name" value="Glyco_hydro_9"/>
    <property type="match status" value="1"/>
</dbReference>
<evidence type="ECO:0000259" key="6">
    <source>
        <dbReference type="Pfam" id="PF02927"/>
    </source>
</evidence>
<dbReference type="EMBL" id="LWBO01000034">
    <property type="protein sequence ID" value="OQP43715.1"/>
    <property type="molecule type" value="Genomic_DNA"/>
</dbReference>
<dbReference type="Gene3D" id="1.50.10.10">
    <property type="match status" value="1"/>
</dbReference>
<dbReference type="CDD" id="cd02850">
    <property type="entry name" value="E_set_Cellulase_N"/>
    <property type="match status" value="1"/>
</dbReference>
<dbReference type="InterPro" id="IPR013783">
    <property type="entry name" value="Ig-like_fold"/>
</dbReference>
<sequence length="836" mass="94668">MKFFSTFLCLLVSAISFGQKLQLNDSAYFETRGVNVFVFNSQYNGMFFDEKTAGIELIQHGVRTATGGAIRLQNTPEQWDLVPAMVDRKVDRQKNSVEVTLRYDEFAFTSRINVTPKDNGVEINVYLDKPLPAKLEGKAGFNLEFLPTAYFEKSYLADGKAGSFPLYPASSTIIQNADNKIPQFAGHNTFDDRGRNEFIVPEPLATGKTIVLAPEDAERLVTIQSADAPLMLFDGRNLAQNGWFIVRSLLPAGKTGKVLTWYLEPNAIPNWKRKPMIAFSQVGYQPAQDKVSVIELDKNDAPLPTASLFQLTANGTPVEKLKDEIKPWGQYLRYNYVQFDFSTVKEPGLYFIQYGDQKTNVFTIGQEIYKDSWHPTLDVWFPVQMDHMQVNEAYRVWHGVPFLDDALQAPVNHQHFDGYRMGPVTDTKYKSYERIPGLAVGGWFDAGDFDIQTGSHNSAILSFVDAWEKLKLTRDETYIDQATRYVDIHRPDGKPDLLQQIEHGSLNLVAQVKNIGHPVRGIVVPNLHQYHHLGDASTETDNLPYNPALKPYQSDGRTSGTKDDRWAFTNRNSFLDYHTAAALAAAYRALKGYNDTLSRQCLGYARQLWNEDARQPAGNDTGFLAAFRRNTQIAAALQLFISTKEEQYATSFKEMIFPTLDRSLQFGMTVALQAIPYMDTDYQNRMRAYVVKFKAMSDEYNRQNPYGVPMTARGWGGNSAIINWAISCYYAHNFFPDLIGREYVYKGLNYIFGCHPYHNLSFVSAVGTRSKRVTYGNNRADFSYIAGGVVPGLLVLHPDFPENKEDWPFLWGENEVVIDICASYIFLSAAVNDWNQ</sequence>
<dbReference type="InterPro" id="IPR012341">
    <property type="entry name" value="6hp_glycosidase-like_sf"/>
</dbReference>
<keyword evidence="8" id="KW-1185">Reference proteome</keyword>
<protein>
    <submittedName>
        <fullName evidence="7">Glycoside hydrolase</fullName>
    </submittedName>
</protein>